<proteinExistence type="predicted"/>
<reference evidence="2 3" key="1">
    <citation type="journal article" date="2022" name="Nat. Plants">
        <title>Genomes of leafy and leafless Platanthera orchids illuminate the evolution of mycoheterotrophy.</title>
        <authorList>
            <person name="Li M.H."/>
            <person name="Liu K.W."/>
            <person name="Li Z."/>
            <person name="Lu H.C."/>
            <person name="Ye Q.L."/>
            <person name="Zhang D."/>
            <person name="Wang J.Y."/>
            <person name="Li Y.F."/>
            <person name="Zhong Z.M."/>
            <person name="Liu X."/>
            <person name="Yu X."/>
            <person name="Liu D.K."/>
            <person name="Tu X.D."/>
            <person name="Liu B."/>
            <person name="Hao Y."/>
            <person name="Liao X.Y."/>
            <person name="Jiang Y.T."/>
            <person name="Sun W.H."/>
            <person name="Chen J."/>
            <person name="Chen Y.Q."/>
            <person name="Ai Y."/>
            <person name="Zhai J.W."/>
            <person name="Wu S.S."/>
            <person name="Zhou Z."/>
            <person name="Hsiao Y.Y."/>
            <person name="Wu W.L."/>
            <person name="Chen Y.Y."/>
            <person name="Lin Y.F."/>
            <person name="Hsu J.L."/>
            <person name="Li C.Y."/>
            <person name="Wang Z.W."/>
            <person name="Zhao X."/>
            <person name="Zhong W.Y."/>
            <person name="Ma X.K."/>
            <person name="Ma L."/>
            <person name="Huang J."/>
            <person name="Chen G.Z."/>
            <person name="Huang M.Z."/>
            <person name="Huang L."/>
            <person name="Peng D.H."/>
            <person name="Luo Y.B."/>
            <person name="Zou S.Q."/>
            <person name="Chen S.P."/>
            <person name="Lan S."/>
            <person name="Tsai W.C."/>
            <person name="Van de Peer Y."/>
            <person name="Liu Z.J."/>
        </authorList>
    </citation>
    <scope>NUCLEOTIDE SEQUENCE [LARGE SCALE GENOMIC DNA]</scope>
    <source>
        <strain evidence="2">Lor287</strain>
    </source>
</reference>
<feature type="region of interest" description="Disordered" evidence="1">
    <location>
        <begin position="36"/>
        <end position="61"/>
    </location>
</feature>
<dbReference type="AlphaFoldDB" id="A0AAP0BAT9"/>
<sequence length="175" mass="19739">MDASMLRCDACISQRTYLKTCTDILKRARISARAEMHSQPSDHTHCTPLSPISSNRQPPRDCRRFLPTESPLAHDRSSLCYRGFEDFSSPFLGVQVPCLSLPRKAPIHSPSHLASATAKFANKLRLASFSVGLGPTEYYNDIGKVIEIMLTDISEWLEDFMINGEENFTRFVDLQ</sequence>
<comment type="caution">
    <text evidence="2">The sequence shown here is derived from an EMBL/GenBank/DDBJ whole genome shotgun (WGS) entry which is preliminary data.</text>
</comment>
<dbReference type="EMBL" id="JBBWWQ010000012">
    <property type="protein sequence ID" value="KAK8934468.1"/>
    <property type="molecule type" value="Genomic_DNA"/>
</dbReference>
<organism evidence="2 3">
    <name type="scientific">Platanthera zijinensis</name>
    <dbReference type="NCBI Taxonomy" id="2320716"/>
    <lineage>
        <taxon>Eukaryota</taxon>
        <taxon>Viridiplantae</taxon>
        <taxon>Streptophyta</taxon>
        <taxon>Embryophyta</taxon>
        <taxon>Tracheophyta</taxon>
        <taxon>Spermatophyta</taxon>
        <taxon>Magnoliopsida</taxon>
        <taxon>Liliopsida</taxon>
        <taxon>Asparagales</taxon>
        <taxon>Orchidaceae</taxon>
        <taxon>Orchidoideae</taxon>
        <taxon>Orchideae</taxon>
        <taxon>Orchidinae</taxon>
        <taxon>Platanthera</taxon>
    </lineage>
</organism>
<evidence type="ECO:0000313" key="3">
    <source>
        <dbReference type="Proteomes" id="UP001418222"/>
    </source>
</evidence>
<name>A0AAP0BAT9_9ASPA</name>
<accession>A0AAP0BAT9</accession>
<keyword evidence="3" id="KW-1185">Reference proteome</keyword>
<gene>
    <name evidence="2" type="ORF">KSP39_PZI014489</name>
</gene>
<evidence type="ECO:0000313" key="2">
    <source>
        <dbReference type="EMBL" id="KAK8934468.1"/>
    </source>
</evidence>
<dbReference type="Proteomes" id="UP001418222">
    <property type="component" value="Unassembled WGS sequence"/>
</dbReference>
<protein>
    <submittedName>
        <fullName evidence="2">Uncharacterized protein</fullName>
    </submittedName>
</protein>
<feature type="compositionally biased region" description="Basic and acidic residues" evidence="1">
    <location>
        <begin position="36"/>
        <end position="45"/>
    </location>
</feature>
<evidence type="ECO:0000256" key="1">
    <source>
        <dbReference type="SAM" id="MobiDB-lite"/>
    </source>
</evidence>